<feature type="transmembrane region" description="Helical" evidence="3">
    <location>
        <begin position="127"/>
        <end position="144"/>
    </location>
</feature>
<dbReference type="Pfam" id="PF25886">
    <property type="entry name" value="Msy1"/>
    <property type="match status" value="1"/>
</dbReference>
<feature type="compositionally biased region" description="Low complexity" evidence="2">
    <location>
        <begin position="1008"/>
        <end position="1031"/>
    </location>
</feature>
<feature type="compositionally biased region" description="Polar residues" evidence="2">
    <location>
        <begin position="769"/>
        <end position="778"/>
    </location>
</feature>
<keyword evidence="3" id="KW-0812">Transmembrane</keyword>
<accession>A0AA39QVW5</accession>
<dbReference type="PROSITE" id="PS50222">
    <property type="entry name" value="EF_HAND_2"/>
    <property type="match status" value="1"/>
</dbReference>
<dbReference type="EMBL" id="JAFEKC020000020">
    <property type="protein sequence ID" value="KAK0508821.1"/>
    <property type="molecule type" value="Genomic_DNA"/>
</dbReference>
<dbReference type="Proteomes" id="UP001166286">
    <property type="component" value="Unassembled WGS sequence"/>
</dbReference>
<evidence type="ECO:0000313" key="5">
    <source>
        <dbReference type="EMBL" id="KAK0508821.1"/>
    </source>
</evidence>
<feature type="transmembrane region" description="Helical" evidence="3">
    <location>
        <begin position="178"/>
        <end position="197"/>
    </location>
</feature>
<dbReference type="GO" id="GO:0005262">
    <property type="term" value="F:calcium channel activity"/>
    <property type="evidence" value="ECO:0007669"/>
    <property type="project" value="TreeGrafter"/>
</dbReference>
<gene>
    <name evidence="5" type="ORF">JMJ35_009097</name>
</gene>
<feature type="region of interest" description="Disordered" evidence="2">
    <location>
        <begin position="712"/>
        <end position="1050"/>
    </location>
</feature>
<evidence type="ECO:0000256" key="2">
    <source>
        <dbReference type="SAM" id="MobiDB-lite"/>
    </source>
</evidence>
<sequence>MANPNDTTIDIPLNKVSTKSGVRRSDTTSTRARYPTYPPPQDSNNEKAGLHRPHVAGRRHAKKIQSTDNGGEEGSLTQMGIFYNKILNFSVVTRYFLYVLPLATLIAVPIIIGATAAQNATMGGVRIVWIFSWVECVWLSLWVSKLAAKALPSIFQFLCGIVSSGTRKYALVIKRLEIYLSLSGWALASLATFVPVMTRNPTQRAQAATYSQYSNSTNPAQKSNALLFQNATDVTGWESVVQKILAALLIASLILLAEKLLIQLLSIGYHHTQFDSKIKESKHKVYLLSLLYDASRSLFPAYCSEFAEEDYIINDSIDLALVEGKHGIGHQRSGSATPMRLIQNIGRVGDKLTSAFGNIAHEVTGKQVFNPDSAHSIVVEALEKNKSSEALAKRLWMSFVVEGKEALYQEDIMEVLGADRHAAAEEAFAILDRDGNGDISLDEMILTVCEFGKERHSIANSLSDVDEAINVLDSLICVIVFIITVFIFVAFLNSSFTTTLATAGTALLSLSFVFATTCQEVLGSCIFLFVKHPFDVLDRVDIGDDQLVVKHISLLFTVFKYVNSHKQTQVPNIVLNSLWIQNVSRSEAMREQLSVYIDFGTTLEDVQLLRNEIQAFVRDKDNSRDFQPDVDVEITGIAEMNKLELKVEIRHKSNWSNETVRAARRSKFMCALVLALRKIPINAPGGAGAALGSADQPSYTVAVSDAQAAANRDAFDKSKDAKRLFPTKKPDLPVKSTAQGATSGADTSNENLDSATLPPLRYRLPPPSESTALNTLNSRHPAADTASTPGDLIEPATPKSIAHSVSGTETPPDFDRTASIEEVRGLLRRQSTRGKRKASVGSTKSAKITPISETPIYPPPPSMHIDFDPYSYSPPTRLQGQQQLTQQQSPAAPPKDPQPQPTSPSKPHISQLQNQQRPPQSQIPRQAPQIGPTSNPATYGHQDIIKPIVSTNNLGQGSLAVSPGSDDTPRATSPVPNPFQIHALRNQAQGVNVPQMRRPLPGNGNAFAQQQQQQQQQQQAQAQVPAQVPAQETEVVRPPRGDSLPAPPKE</sequence>
<dbReference type="Gene3D" id="1.10.238.10">
    <property type="entry name" value="EF-hand"/>
    <property type="match status" value="1"/>
</dbReference>
<dbReference type="SUPFAM" id="SSF47473">
    <property type="entry name" value="EF-hand"/>
    <property type="match status" value="1"/>
</dbReference>
<evidence type="ECO:0000256" key="1">
    <source>
        <dbReference type="ARBA" id="ARBA00022837"/>
    </source>
</evidence>
<comment type="caution">
    <text evidence="5">The sequence shown here is derived from an EMBL/GenBank/DDBJ whole genome shotgun (WGS) entry which is preliminary data.</text>
</comment>
<feature type="compositionally biased region" description="Basic and acidic residues" evidence="2">
    <location>
        <begin position="713"/>
        <end position="732"/>
    </location>
</feature>
<keyword evidence="1" id="KW-0106">Calcium</keyword>
<feature type="compositionally biased region" description="Basic residues" evidence="2">
    <location>
        <begin position="826"/>
        <end position="838"/>
    </location>
</feature>
<feature type="domain" description="EF-hand" evidence="4">
    <location>
        <begin position="419"/>
        <end position="454"/>
    </location>
</feature>
<dbReference type="InterPro" id="IPR058650">
    <property type="entry name" value="Msy1/2-like"/>
</dbReference>
<organism evidence="5 6">
    <name type="scientific">Cladonia borealis</name>
    <dbReference type="NCBI Taxonomy" id="184061"/>
    <lineage>
        <taxon>Eukaryota</taxon>
        <taxon>Fungi</taxon>
        <taxon>Dikarya</taxon>
        <taxon>Ascomycota</taxon>
        <taxon>Pezizomycotina</taxon>
        <taxon>Lecanoromycetes</taxon>
        <taxon>OSLEUM clade</taxon>
        <taxon>Lecanoromycetidae</taxon>
        <taxon>Lecanorales</taxon>
        <taxon>Lecanorineae</taxon>
        <taxon>Cladoniaceae</taxon>
        <taxon>Cladonia</taxon>
    </lineage>
</organism>
<dbReference type="GO" id="GO:0005509">
    <property type="term" value="F:calcium ion binding"/>
    <property type="evidence" value="ECO:0007669"/>
    <property type="project" value="InterPro"/>
</dbReference>
<dbReference type="InterPro" id="IPR002048">
    <property type="entry name" value="EF_hand_dom"/>
</dbReference>
<name>A0AA39QVW5_9LECA</name>
<feature type="compositionally biased region" description="Low complexity" evidence="2">
    <location>
        <begin position="905"/>
        <end position="929"/>
    </location>
</feature>
<feature type="transmembrane region" description="Helical" evidence="3">
    <location>
        <begin position="504"/>
        <end position="530"/>
    </location>
</feature>
<dbReference type="GO" id="GO:0006874">
    <property type="term" value="P:intracellular calcium ion homeostasis"/>
    <property type="evidence" value="ECO:0007669"/>
    <property type="project" value="TreeGrafter"/>
</dbReference>
<dbReference type="InterPro" id="IPR018247">
    <property type="entry name" value="EF_Hand_1_Ca_BS"/>
</dbReference>
<dbReference type="InterPro" id="IPR011992">
    <property type="entry name" value="EF-hand-dom_pair"/>
</dbReference>
<dbReference type="AlphaFoldDB" id="A0AA39QVW5"/>
<feature type="compositionally biased region" description="Polar residues" evidence="2">
    <location>
        <begin position="736"/>
        <end position="754"/>
    </location>
</feature>
<proteinExistence type="predicted"/>
<feature type="compositionally biased region" description="Pro residues" evidence="2">
    <location>
        <begin position="891"/>
        <end position="904"/>
    </location>
</feature>
<protein>
    <recommendedName>
        <fullName evidence="4">EF-hand domain-containing protein</fullName>
    </recommendedName>
</protein>
<dbReference type="PROSITE" id="PS00018">
    <property type="entry name" value="EF_HAND_1"/>
    <property type="match status" value="1"/>
</dbReference>
<feature type="transmembrane region" description="Helical" evidence="3">
    <location>
        <begin position="95"/>
        <end position="115"/>
    </location>
</feature>
<keyword evidence="3" id="KW-1133">Transmembrane helix</keyword>
<evidence type="ECO:0000259" key="4">
    <source>
        <dbReference type="PROSITE" id="PS50222"/>
    </source>
</evidence>
<evidence type="ECO:0000313" key="6">
    <source>
        <dbReference type="Proteomes" id="UP001166286"/>
    </source>
</evidence>
<feature type="compositionally biased region" description="Basic and acidic residues" evidence="2">
    <location>
        <begin position="813"/>
        <end position="825"/>
    </location>
</feature>
<feature type="transmembrane region" description="Helical" evidence="3">
    <location>
        <begin position="471"/>
        <end position="492"/>
    </location>
</feature>
<dbReference type="PANTHER" id="PTHR31323">
    <property type="entry name" value="MECHANOSENSITIVE ION CHANNEL PROTEIN MSY2"/>
    <property type="match status" value="1"/>
</dbReference>
<reference evidence="5" key="1">
    <citation type="submission" date="2023-03" db="EMBL/GenBank/DDBJ databases">
        <title>Complete genome of Cladonia borealis.</title>
        <authorList>
            <person name="Park H."/>
        </authorList>
    </citation>
    <scope>NUCLEOTIDE SEQUENCE</scope>
    <source>
        <strain evidence="5">ANT050790</strain>
    </source>
</reference>
<dbReference type="GO" id="GO:0005789">
    <property type="term" value="C:endoplasmic reticulum membrane"/>
    <property type="evidence" value="ECO:0007669"/>
    <property type="project" value="UniProtKB-SubCell"/>
</dbReference>
<evidence type="ECO:0000256" key="3">
    <source>
        <dbReference type="SAM" id="Phobius"/>
    </source>
</evidence>
<dbReference type="PANTHER" id="PTHR31323:SF14">
    <property type="entry name" value="MECHANOSENSITIVE ION CHANNEL PROTEIN MSY2"/>
    <property type="match status" value="1"/>
</dbReference>
<feature type="region of interest" description="Disordered" evidence="2">
    <location>
        <begin position="1"/>
        <end position="72"/>
    </location>
</feature>
<keyword evidence="3" id="KW-0472">Membrane</keyword>
<feature type="compositionally biased region" description="Low complexity" evidence="2">
    <location>
        <begin position="874"/>
        <end position="890"/>
    </location>
</feature>
<keyword evidence="6" id="KW-1185">Reference proteome</keyword>
<feature type="compositionally biased region" description="Basic residues" evidence="2">
    <location>
        <begin position="50"/>
        <end position="63"/>
    </location>
</feature>